<gene>
    <name evidence="10" type="ORF">ITJ86_04070</name>
</gene>
<organism evidence="10 11">
    <name type="scientific">Winogradskyella marina</name>
    <dbReference type="NCBI Taxonomy" id="2785530"/>
    <lineage>
        <taxon>Bacteria</taxon>
        <taxon>Pseudomonadati</taxon>
        <taxon>Bacteroidota</taxon>
        <taxon>Flavobacteriia</taxon>
        <taxon>Flavobacteriales</taxon>
        <taxon>Flavobacteriaceae</taxon>
        <taxon>Winogradskyella</taxon>
    </lineage>
</organism>
<keyword evidence="5 7" id="KW-1133">Transmembrane helix</keyword>
<proteinExistence type="inferred from homology"/>
<feature type="transmembrane region" description="Helical" evidence="7">
    <location>
        <begin position="273"/>
        <end position="299"/>
    </location>
</feature>
<comment type="similarity">
    <text evidence="2">Belongs to the ABC-4 integral membrane protein family. LolC/E subfamily.</text>
</comment>
<feature type="transmembrane region" description="Helical" evidence="7">
    <location>
        <begin position="21"/>
        <end position="49"/>
    </location>
</feature>
<evidence type="ECO:0000256" key="5">
    <source>
        <dbReference type="ARBA" id="ARBA00022989"/>
    </source>
</evidence>
<keyword evidence="3" id="KW-1003">Cell membrane</keyword>
<feature type="transmembrane region" description="Helical" evidence="7">
    <location>
        <begin position="367"/>
        <end position="389"/>
    </location>
</feature>
<evidence type="ECO:0000259" key="8">
    <source>
        <dbReference type="Pfam" id="PF02687"/>
    </source>
</evidence>
<protein>
    <submittedName>
        <fullName evidence="10">ABC transporter permease</fullName>
    </submittedName>
</protein>
<dbReference type="RefSeq" id="WP_195870333.1">
    <property type="nucleotide sequence ID" value="NZ_JADOET010000002.1"/>
</dbReference>
<comment type="subcellular location">
    <subcellularLocation>
        <location evidence="1">Cell membrane</location>
        <topology evidence="1">Multi-pass membrane protein</topology>
    </subcellularLocation>
</comment>
<feature type="transmembrane region" description="Helical" evidence="7">
    <location>
        <begin position="320"/>
        <end position="347"/>
    </location>
</feature>
<keyword evidence="4 7" id="KW-0812">Transmembrane</keyword>
<dbReference type="InterPro" id="IPR025857">
    <property type="entry name" value="MacB_PCD"/>
</dbReference>
<evidence type="ECO:0000256" key="2">
    <source>
        <dbReference type="ARBA" id="ARBA00005236"/>
    </source>
</evidence>
<evidence type="ECO:0000256" key="7">
    <source>
        <dbReference type="SAM" id="Phobius"/>
    </source>
</evidence>
<dbReference type="PANTHER" id="PTHR30489">
    <property type="entry name" value="LIPOPROTEIN-RELEASING SYSTEM TRANSMEMBRANE PROTEIN LOLE"/>
    <property type="match status" value="1"/>
</dbReference>
<evidence type="ECO:0000313" key="11">
    <source>
        <dbReference type="Proteomes" id="UP000611215"/>
    </source>
</evidence>
<dbReference type="PANTHER" id="PTHR30489:SF0">
    <property type="entry name" value="LIPOPROTEIN-RELEASING SYSTEM TRANSMEMBRANE PROTEIN LOLE"/>
    <property type="match status" value="1"/>
</dbReference>
<evidence type="ECO:0000259" key="9">
    <source>
        <dbReference type="Pfam" id="PF12704"/>
    </source>
</evidence>
<feature type="domain" description="MacB-like periplasmic core" evidence="9">
    <location>
        <begin position="25"/>
        <end position="246"/>
    </location>
</feature>
<dbReference type="InterPro" id="IPR051447">
    <property type="entry name" value="Lipoprotein-release_system"/>
</dbReference>
<evidence type="ECO:0000256" key="6">
    <source>
        <dbReference type="ARBA" id="ARBA00023136"/>
    </source>
</evidence>
<comment type="caution">
    <text evidence="10">The sequence shown here is derived from an EMBL/GenBank/DDBJ whole genome shotgun (WGS) entry which is preliminary data.</text>
</comment>
<name>A0ABS0EFM5_9FLAO</name>
<dbReference type="Pfam" id="PF02687">
    <property type="entry name" value="FtsX"/>
    <property type="match status" value="1"/>
</dbReference>
<accession>A0ABS0EFM5</accession>
<keyword evidence="11" id="KW-1185">Reference proteome</keyword>
<evidence type="ECO:0000256" key="4">
    <source>
        <dbReference type="ARBA" id="ARBA00022692"/>
    </source>
</evidence>
<sequence>MNFPLYIAKRYLFSKSSNNAINIMTLIASGGVIIASAALFIVLSVFAGLKDYSLNFSTFVDPDLKLIPSEGKSFQWTENDQASLLKIEGISAYSEIIEERIFIKSENKNQIATLKGVDENYLNVTTIDSMVTKGNWITANSNEVVSGWGISNNLSFGVLDYLKPLSFYVPKVGKGQATSIQGYYNSVYVNNVGLFDINEQLNNNYVFSDIKLAKQLLNYKDEQLSAIEIKLNPKANEDLIRSEIEAAFTGKFNIKNRAELNDALFKMLNTENLAIYLIFTLVIIIALFNVIGAIIMMILDKKKSLNTLFNMGTETKAIRSIFFLQGSLMTVVSGLIGVSLGLLIVFIQQSFEFVMLTPDLAYPVRINVLNVLIVLGTIFGLGIVASKIASQRITQGLIKS</sequence>
<feature type="domain" description="ABC3 transporter permease C-terminal" evidence="8">
    <location>
        <begin position="277"/>
        <end position="394"/>
    </location>
</feature>
<dbReference type="EMBL" id="JADOET010000002">
    <property type="protein sequence ID" value="MBF8149058.1"/>
    <property type="molecule type" value="Genomic_DNA"/>
</dbReference>
<evidence type="ECO:0000256" key="1">
    <source>
        <dbReference type="ARBA" id="ARBA00004651"/>
    </source>
</evidence>
<dbReference type="InterPro" id="IPR003838">
    <property type="entry name" value="ABC3_permease_C"/>
</dbReference>
<dbReference type="Proteomes" id="UP000611215">
    <property type="component" value="Unassembled WGS sequence"/>
</dbReference>
<evidence type="ECO:0000313" key="10">
    <source>
        <dbReference type="EMBL" id="MBF8149058.1"/>
    </source>
</evidence>
<evidence type="ECO:0000256" key="3">
    <source>
        <dbReference type="ARBA" id="ARBA00022475"/>
    </source>
</evidence>
<keyword evidence="6 7" id="KW-0472">Membrane</keyword>
<dbReference type="Pfam" id="PF12704">
    <property type="entry name" value="MacB_PCD"/>
    <property type="match status" value="1"/>
</dbReference>
<reference evidence="10 11" key="1">
    <citation type="submission" date="2020-11" db="EMBL/GenBank/DDBJ databases">
        <title>Winogradskyella marina sp. nov., isolated from marine sediment.</title>
        <authorList>
            <person name="Bo J."/>
            <person name="Wang S."/>
            <person name="Song X."/>
            <person name="Du Z."/>
        </authorList>
    </citation>
    <scope>NUCLEOTIDE SEQUENCE [LARGE SCALE GENOMIC DNA]</scope>
    <source>
        <strain evidence="10 11">F6397</strain>
    </source>
</reference>